<dbReference type="Proteomes" id="UP000492821">
    <property type="component" value="Unassembled WGS sequence"/>
</dbReference>
<dbReference type="AlphaFoldDB" id="A0A7E4V2Z0"/>
<feature type="chain" id="PRO_5028996045" evidence="1">
    <location>
        <begin position="18"/>
        <end position="296"/>
    </location>
</feature>
<name>A0A7E4V2Z0_PANRE</name>
<evidence type="ECO:0000313" key="2">
    <source>
        <dbReference type="Proteomes" id="UP000492821"/>
    </source>
</evidence>
<evidence type="ECO:0000256" key="1">
    <source>
        <dbReference type="SAM" id="SignalP"/>
    </source>
</evidence>
<protein>
    <submittedName>
        <fullName evidence="3">Carb-bd_dom_fam9 domain-containing protein</fullName>
    </submittedName>
</protein>
<accession>A0A7E4V2Z0</accession>
<feature type="signal peptide" evidence="1">
    <location>
        <begin position="1"/>
        <end position="17"/>
    </location>
</feature>
<evidence type="ECO:0000313" key="3">
    <source>
        <dbReference type="WBParaSite" id="Pan_g15937.t1"/>
    </source>
</evidence>
<reference evidence="2" key="1">
    <citation type="journal article" date="2013" name="Genetics">
        <title>The draft genome and transcriptome of Panagrellus redivivus are shaped by the harsh demands of a free-living lifestyle.</title>
        <authorList>
            <person name="Srinivasan J."/>
            <person name="Dillman A.R."/>
            <person name="Macchietto M.G."/>
            <person name="Heikkinen L."/>
            <person name="Lakso M."/>
            <person name="Fracchia K.M."/>
            <person name="Antoshechkin I."/>
            <person name="Mortazavi A."/>
            <person name="Wong G."/>
            <person name="Sternberg P.W."/>
        </authorList>
    </citation>
    <scope>NUCLEOTIDE SEQUENCE [LARGE SCALE GENOMIC DNA]</scope>
    <source>
        <strain evidence="2">MT8872</strain>
    </source>
</reference>
<dbReference type="WBParaSite" id="Pan_g15937.t1">
    <property type="protein sequence ID" value="Pan_g15937.t1"/>
    <property type="gene ID" value="Pan_g15937"/>
</dbReference>
<keyword evidence="2" id="KW-1185">Reference proteome</keyword>
<organism evidence="2 3">
    <name type="scientific">Panagrellus redivivus</name>
    <name type="common">Microworm</name>
    <dbReference type="NCBI Taxonomy" id="6233"/>
    <lineage>
        <taxon>Eukaryota</taxon>
        <taxon>Metazoa</taxon>
        <taxon>Ecdysozoa</taxon>
        <taxon>Nematoda</taxon>
        <taxon>Chromadorea</taxon>
        <taxon>Rhabditida</taxon>
        <taxon>Tylenchina</taxon>
        <taxon>Panagrolaimomorpha</taxon>
        <taxon>Panagrolaimoidea</taxon>
        <taxon>Panagrolaimidae</taxon>
        <taxon>Panagrellus</taxon>
    </lineage>
</organism>
<proteinExistence type="predicted"/>
<reference evidence="3" key="2">
    <citation type="submission" date="2020-10" db="UniProtKB">
        <authorList>
            <consortium name="WormBaseParasite"/>
        </authorList>
    </citation>
    <scope>IDENTIFICATION</scope>
</reference>
<sequence>MISIRSFVLFAVFNTVAYVFEYTADIFKPSCSLISTNKADYDIYSVPGEVYIAPKPVPETLITDRKKRLPYMTEFYTALPDKATDGITFFGYWDQPDVSFTMVFGGRDDDVSFILVVDNGTVVVQQPEGAQLVDLPADFAISLNFAFDGVLLRLVDMTDEKNPTTSLEWTCLAYRSIPNGISHMAIFTDCVSVKFEMINILFYNQDYEEVRTKIFASESQLPTSNNAVITMFPHPNYNEIFFHGKARAPPQIYTATVKNKNFLIFGEKKSYHSDMYYCEDAFECYVTWKAAKPSKK</sequence>
<keyword evidence="1" id="KW-0732">Signal</keyword>